<proteinExistence type="predicted"/>
<name>A0A645GKF9_9ZZZZ</name>
<accession>A0A645GKF9</accession>
<reference evidence="1" key="1">
    <citation type="submission" date="2019-08" db="EMBL/GenBank/DDBJ databases">
        <authorList>
            <person name="Kucharzyk K."/>
            <person name="Murdoch R.W."/>
            <person name="Higgins S."/>
            <person name="Loffler F."/>
        </authorList>
    </citation>
    <scope>NUCLEOTIDE SEQUENCE</scope>
</reference>
<organism evidence="1">
    <name type="scientific">bioreactor metagenome</name>
    <dbReference type="NCBI Taxonomy" id="1076179"/>
    <lineage>
        <taxon>unclassified sequences</taxon>
        <taxon>metagenomes</taxon>
        <taxon>ecological metagenomes</taxon>
    </lineage>
</organism>
<sequence length="73" mass="7796">MPEFIPISLPNNAKYVIKSPYKNANKTKIRAGLIAVTSKNRSNDIGEATAGGRFVVLINEAKTKPSSPVAIAI</sequence>
<comment type="caution">
    <text evidence="1">The sequence shown here is derived from an EMBL/GenBank/DDBJ whole genome shotgun (WGS) entry which is preliminary data.</text>
</comment>
<dbReference type="EMBL" id="VSSQ01075838">
    <property type="protein sequence ID" value="MPN26352.1"/>
    <property type="molecule type" value="Genomic_DNA"/>
</dbReference>
<protein>
    <submittedName>
        <fullName evidence="1">Uncharacterized protein</fullName>
    </submittedName>
</protein>
<evidence type="ECO:0000313" key="1">
    <source>
        <dbReference type="EMBL" id="MPN26352.1"/>
    </source>
</evidence>
<dbReference type="AlphaFoldDB" id="A0A645GKF9"/>
<gene>
    <name evidence="1" type="ORF">SDC9_173776</name>
</gene>